<name>A0ABT8Y8G7_9SPHN</name>
<feature type="chain" id="PRO_5047374441" evidence="1">
    <location>
        <begin position="22"/>
        <end position="1031"/>
    </location>
</feature>
<dbReference type="EMBL" id="JAUOTP010000003">
    <property type="protein sequence ID" value="MDO6414610.1"/>
    <property type="molecule type" value="Genomic_DNA"/>
</dbReference>
<comment type="caution">
    <text evidence="3">The sequence shown here is derived from an EMBL/GenBank/DDBJ whole genome shotgun (WGS) entry which is preliminary data.</text>
</comment>
<evidence type="ECO:0000259" key="2">
    <source>
        <dbReference type="Pfam" id="PF12770"/>
    </source>
</evidence>
<feature type="signal peptide" evidence="1">
    <location>
        <begin position="1"/>
        <end position="21"/>
    </location>
</feature>
<keyword evidence="1" id="KW-0732">Signal</keyword>
<dbReference type="Gene3D" id="1.25.40.10">
    <property type="entry name" value="Tetratricopeptide repeat domain"/>
    <property type="match status" value="1"/>
</dbReference>
<reference evidence="3" key="1">
    <citation type="submission" date="2023-07" db="EMBL/GenBank/DDBJ databases">
        <authorList>
            <person name="Kim M."/>
        </authorList>
    </citation>
    <scope>NUCLEOTIDE SEQUENCE</scope>
    <source>
        <strain evidence="3">BIUV-7</strain>
    </source>
</reference>
<dbReference type="InterPro" id="IPR024983">
    <property type="entry name" value="CHAT_dom"/>
</dbReference>
<sequence length="1031" mass="109053">MIARFVSRVAALTLVATSVQAAPRSPNATDRTSGFAAQDSFRIGTGGVLCTAQAKPLDPVLKGMFDRGYGIVCRDAAAQVGALYALRDPASDPVAAILTVRHGALSCRPPVAVPMEGVGTVQYTACEQPDSKLAYRAYAVRRGGTWYVAEGLGGYDSALQLALRSLASNAPAMGDVQVATTESGNPAAFARVQAGTLDPDLALSQGYFRNNAGSFAEAAEFFETLVEREGGGDDAIRKSEYLANQGLQQSNLGNFAAADALFAQATAIAAKPDPVASRLLRNYRAMHALNQRRPDEAIAALDVPVPPINRSAGDETISGGIISPSLAEQINRQNASLDRLAGLDGKLRPFERALILDGQGQQLRGVSYRILTRFPEAIQLIEQGNRTFLSVREGRVASTAFLRSEGLGELALINEAKQDYGTAEQQLAEALQILSTDYPQSAVELVARARLAAFLARRGAADRALPLYGAIVTESLKLPGAAVPMQSLLAPYFALLAPRANTDPQAAAALFAASQIMVRPGVAQTQAVLARELSGGDDDAAALFRQSVSLARDVARATGEVAGVIDRQAAGSATDRDVADARRALAQLEQDQTALQSRLAGYPRYRVLAPSAMSVADLQRALRPREAYYQLRIVDQDVYATLVTQGLVRAAKLPFASAIFNAEVARLRASVVTIENGKTVTYPFDVELAASLYRAMFDPFSAEMNDITSLVFEPDGAMLQLPPNLLVVEQKGVDDYAKRTAKPDGDPFDYRGIAWLGRDRDITTSVSPRAFVDVRGAAPAEATRPYLGLGHNASPSPQQAYARVASVQAGADCLWPIGAWNHPISTAELRIADRAVGAGRGTVITDAAFSDLALKARTDLADYRIIHFATHGLVTAPNARCPARPALLTSFGGDGSDGLLTFREVFDLKLDADLVVLSACDTAGMATEEATRDAGVSTGGNFALDGLVRAFVGAGARSVVASAWPIPDDYGATTDLITALFHAAPGTSIASAIRAGQNKLMAKADTSHPFYWAAFMIVGDGEKALSPGKAD</sequence>
<accession>A0ABT8Y8G7</accession>
<evidence type="ECO:0000256" key="1">
    <source>
        <dbReference type="SAM" id="SignalP"/>
    </source>
</evidence>
<proteinExistence type="predicted"/>
<feature type="domain" description="CHAT" evidence="2">
    <location>
        <begin position="687"/>
        <end position="1020"/>
    </location>
</feature>
<evidence type="ECO:0000313" key="3">
    <source>
        <dbReference type="EMBL" id="MDO6414610.1"/>
    </source>
</evidence>
<keyword evidence="4" id="KW-1185">Reference proteome</keyword>
<dbReference type="SUPFAM" id="SSF48452">
    <property type="entry name" value="TPR-like"/>
    <property type="match status" value="1"/>
</dbReference>
<evidence type="ECO:0000313" key="4">
    <source>
        <dbReference type="Proteomes" id="UP001169764"/>
    </source>
</evidence>
<protein>
    <submittedName>
        <fullName evidence="3">CHAT domain-containing protein</fullName>
    </submittedName>
</protein>
<organism evidence="3 4">
    <name type="scientific">Sphingomonas natans</name>
    <dbReference type="NCBI Taxonomy" id="3063330"/>
    <lineage>
        <taxon>Bacteria</taxon>
        <taxon>Pseudomonadati</taxon>
        <taxon>Pseudomonadota</taxon>
        <taxon>Alphaproteobacteria</taxon>
        <taxon>Sphingomonadales</taxon>
        <taxon>Sphingomonadaceae</taxon>
        <taxon>Sphingomonas</taxon>
    </lineage>
</organism>
<dbReference type="Proteomes" id="UP001169764">
    <property type="component" value="Unassembled WGS sequence"/>
</dbReference>
<gene>
    <name evidence="3" type="ORF">Q4F19_09475</name>
</gene>
<dbReference type="RefSeq" id="WP_303541887.1">
    <property type="nucleotide sequence ID" value="NZ_JAUOTP010000003.1"/>
</dbReference>
<dbReference type="InterPro" id="IPR011990">
    <property type="entry name" value="TPR-like_helical_dom_sf"/>
</dbReference>
<dbReference type="Pfam" id="PF12770">
    <property type="entry name" value="CHAT"/>
    <property type="match status" value="1"/>
</dbReference>